<dbReference type="SUPFAM" id="SSF50800">
    <property type="entry name" value="PK beta-barrel domain-like"/>
    <property type="match status" value="1"/>
</dbReference>
<dbReference type="EMBL" id="JBHUOX010000008">
    <property type="protein sequence ID" value="MFD3001148.1"/>
    <property type="molecule type" value="Genomic_DNA"/>
</dbReference>
<dbReference type="InterPro" id="IPR005303">
    <property type="entry name" value="MOCOS_middle"/>
</dbReference>
<proteinExistence type="predicted"/>
<sequence length="273" mass="30432">MTDLYLSEIYIYPIKSLGGISVPTAAVEDRGLRYDRRWMLVDEKGNFLTQRQHARMALLQVSLLEEGLSVSHKKGEMEPLFIPFGIKDAAAPELQVTVWDDTLAAQEVGPEISAWFTEALGMPARLVRMLEQARRLVDTEYARNGEVVSFSDGYPFIIIGQASLDDLNSRLDQPVPINQFRPNFVFRGGAAFEEDTWSDFLIGEIPFQAVKPVARCVVTTINQETAGKSAEPLRTLATYRQVRHKIIFGQNLLSGSAAGSVKVGDKLEVLSRK</sequence>
<gene>
    <name evidence="2" type="ORF">ACFS7Z_12290</name>
</gene>
<evidence type="ECO:0000259" key="1">
    <source>
        <dbReference type="PROSITE" id="PS51340"/>
    </source>
</evidence>
<feature type="domain" description="MOSC" evidence="1">
    <location>
        <begin position="130"/>
        <end position="270"/>
    </location>
</feature>
<dbReference type="PANTHER" id="PTHR14237">
    <property type="entry name" value="MOLYBDOPTERIN COFACTOR SULFURASE MOSC"/>
    <property type="match status" value="1"/>
</dbReference>
<protein>
    <submittedName>
        <fullName evidence="2">MOSC domain-containing protein</fullName>
    </submittedName>
</protein>
<comment type="caution">
    <text evidence="2">The sequence shown here is derived from an EMBL/GenBank/DDBJ whole genome shotgun (WGS) entry which is preliminary data.</text>
</comment>
<organism evidence="2 3">
    <name type="scientific">Pontibacter toksunensis</name>
    <dbReference type="NCBI Taxonomy" id="1332631"/>
    <lineage>
        <taxon>Bacteria</taxon>
        <taxon>Pseudomonadati</taxon>
        <taxon>Bacteroidota</taxon>
        <taxon>Cytophagia</taxon>
        <taxon>Cytophagales</taxon>
        <taxon>Hymenobacteraceae</taxon>
        <taxon>Pontibacter</taxon>
    </lineage>
</organism>
<dbReference type="Pfam" id="PF03473">
    <property type="entry name" value="MOSC"/>
    <property type="match status" value="1"/>
</dbReference>
<dbReference type="RefSeq" id="WP_377484924.1">
    <property type="nucleotide sequence ID" value="NZ_JBHUOX010000008.1"/>
</dbReference>
<dbReference type="InterPro" id="IPR011037">
    <property type="entry name" value="Pyrv_Knase-like_insert_dom_sf"/>
</dbReference>
<dbReference type="SUPFAM" id="SSF141673">
    <property type="entry name" value="MOSC N-terminal domain-like"/>
    <property type="match status" value="1"/>
</dbReference>
<reference evidence="3" key="1">
    <citation type="journal article" date="2019" name="Int. J. Syst. Evol. Microbiol.">
        <title>The Global Catalogue of Microorganisms (GCM) 10K type strain sequencing project: providing services to taxonomists for standard genome sequencing and annotation.</title>
        <authorList>
            <consortium name="The Broad Institute Genomics Platform"/>
            <consortium name="The Broad Institute Genome Sequencing Center for Infectious Disease"/>
            <person name="Wu L."/>
            <person name="Ma J."/>
        </authorList>
    </citation>
    <scope>NUCLEOTIDE SEQUENCE [LARGE SCALE GENOMIC DNA]</scope>
    <source>
        <strain evidence="3">KCTC 23984</strain>
    </source>
</reference>
<accession>A0ABW6BTK4</accession>
<evidence type="ECO:0000313" key="3">
    <source>
        <dbReference type="Proteomes" id="UP001597641"/>
    </source>
</evidence>
<dbReference type="Proteomes" id="UP001597641">
    <property type="component" value="Unassembled WGS sequence"/>
</dbReference>
<dbReference type="PANTHER" id="PTHR14237:SF19">
    <property type="entry name" value="MITOCHONDRIAL AMIDOXIME REDUCING COMPONENT 1"/>
    <property type="match status" value="1"/>
</dbReference>
<evidence type="ECO:0000313" key="2">
    <source>
        <dbReference type="EMBL" id="MFD3001148.1"/>
    </source>
</evidence>
<name>A0ABW6BTK4_9BACT</name>
<dbReference type="InterPro" id="IPR005302">
    <property type="entry name" value="MoCF_Sase_C"/>
</dbReference>
<keyword evidence="3" id="KW-1185">Reference proteome</keyword>
<dbReference type="Pfam" id="PF03476">
    <property type="entry name" value="MOSC_N"/>
    <property type="match status" value="1"/>
</dbReference>
<dbReference type="PROSITE" id="PS51340">
    <property type="entry name" value="MOSC"/>
    <property type="match status" value="1"/>
</dbReference>